<gene>
    <name evidence="1" type="ORF">FPRO_03279</name>
</gene>
<protein>
    <submittedName>
        <fullName evidence="1">Uncharacterized protein</fullName>
    </submittedName>
</protein>
<comment type="caution">
    <text evidence="1">The sequence shown here is derived from an EMBL/GenBank/DDBJ whole genome shotgun (WGS) entry which is preliminary data.</text>
</comment>
<accession>A0A1L7V6J8</accession>
<evidence type="ECO:0000313" key="2">
    <source>
        <dbReference type="Proteomes" id="UP000183971"/>
    </source>
</evidence>
<proteinExistence type="predicted"/>
<keyword evidence="2" id="KW-1185">Reference proteome</keyword>
<dbReference type="AlphaFoldDB" id="A0A1L7V6J8"/>
<reference evidence="2" key="1">
    <citation type="journal article" date="2016" name="Genome Biol. Evol.">
        <title>Comparative 'omics' of the Fusarium fujikuroi species complex highlights differences in genetic potential and metabolite synthesis.</title>
        <authorList>
            <person name="Niehaus E.-M."/>
            <person name="Muensterkoetter M."/>
            <person name="Proctor R.H."/>
            <person name="Brown D.W."/>
            <person name="Sharon A."/>
            <person name="Idan Y."/>
            <person name="Oren-Young L."/>
            <person name="Sieber C.M."/>
            <person name="Novak O."/>
            <person name="Pencik A."/>
            <person name="Tarkowska D."/>
            <person name="Hromadova K."/>
            <person name="Freeman S."/>
            <person name="Maymon M."/>
            <person name="Elazar M."/>
            <person name="Youssef S.A."/>
            <person name="El-Shabrawy E.S.M."/>
            <person name="Shalaby A.B.A."/>
            <person name="Houterman P."/>
            <person name="Brock N.L."/>
            <person name="Burkhardt I."/>
            <person name="Tsavkelova E.A."/>
            <person name="Dickschat J.S."/>
            <person name="Galuszka P."/>
            <person name="Gueldener U."/>
            <person name="Tudzynski B."/>
        </authorList>
    </citation>
    <scope>NUCLEOTIDE SEQUENCE [LARGE SCALE GENOMIC DNA]</scope>
    <source>
        <strain evidence="2">ET1</strain>
    </source>
</reference>
<organism evidence="1 2">
    <name type="scientific">Fusarium proliferatum (strain ET1)</name>
    <name type="common">Orchid endophyte fungus</name>
    <dbReference type="NCBI Taxonomy" id="1227346"/>
    <lineage>
        <taxon>Eukaryota</taxon>
        <taxon>Fungi</taxon>
        <taxon>Dikarya</taxon>
        <taxon>Ascomycota</taxon>
        <taxon>Pezizomycotina</taxon>
        <taxon>Sordariomycetes</taxon>
        <taxon>Hypocreomycetidae</taxon>
        <taxon>Hypocreales</taxon>
        <taxon>Nectriaceae</taxon>
        <taxon>Fusarium</taxon>
        <taxon>Fusarium fujikuroi species complex</taxon>
    </lineage>
</organism>
<dbReference type="VEuPathDB" id="FungiDB:FPRO_03279"/>
<dbReference type="RefSeq" id="XP_031077054.1">
    <property type="nucleotide sequence ID" value="XM_031226526.1"/>
</dbReference>
<dbReference type="EMBL" id="FJOF01000002">
    <property type="protein sequence ID" value="CZR36461.1"/>
    <property type="molecule type" value="Genomic_DNA"/>
</dbReference>
<dbReference type="Proteomes" id="UP000183971">
    <property type="component" value="Unassembled WGS sequence"/>
</dbReference>
<name>A0A1L7V6J8_FUSPR</name>
<evidence type="ECO:0000313" key="1">
    <source>
        <dbReference type="EMBL" id="CZR36461.1"/>
    </source>
</evidence>
<sequence>MNHETSVGEVASLAMAAVIFAQVKYPRLEFPSPIHLLWVSLSNIAVKAPFSSCCLTSRLYNGKDPAWKRLEAEAS</sequence>
<dbReference type="GeneID" id="42048164"/>